<dbReference type="PANTHER" id="PTHR46268:SF6">
    <property type="entry name" value="UNIVERSAL STRESS PROTEIN UP12"/>
    <property type="match status" value="1"/>
</dbReference>
<organism evidence="3 4">
    <name type="scientific">Streptomyces ficellus</name>
    <dbReference type="NCBI Taxonomy" id="1977088"/>
    <lineage>
        <taxon>Bacteria</taxon>
        <taxon>Bacillati</taxon>
        <taxon>Actinomycetota</taxon>
        <taxon>Actinomycetes</taxon>
        <taxon>Kitasatosporales</taxon>
        <taxon>Streptomycetaceae</taxon>
        <taxon>Streptomyces</taxon>
    </lineage>
</organism>
<dbReference type="InterPro" id="IPR014729">
    <property type="entry name" value="Rossmann-like_a/b/a_fold"/>
</dbReference>
<comment type="similarity">
    <text evidence="1">Belongs to the universal stress protein A family.</text>
</comment>
<evidence type="ECO:0000256" key="1">
    <source>
        <dbReference type="ARBA" id="ARBA00008791"/>
    </source>
</evidence>
<dbReference type="PRINTS" id="PR01438">
    <property type="entry name" value="UNVRSLSTRESS"/>
</dbReference>
<dbReference type="RefSeq" id="WP_156691168.1">
    <property type="nucleotide sequence ID" value="NZ_CP034279.1"/>
</dbReference>
<dbReference type="AlphaFoldDB" id="A0A6I6FFK4"/>
<dbReference type="InterPro" id="IPR006015">
    <property type="entry name" value="Universal_stress_UspA"/>
</dbReference>
<dbReference type="Proteomes" id="UP000422572">
    <property type="component" value="Chromosome"/>
</dbReference>
<dbReference type="EMBL" id="CP034279">
    <property type="protein sequence ID" value="QGV77349.1"/>
    <property type="molecule type" value="Genomic_DNA"/>
</dbReference>
<accession>A0A6I6FFK4</accession>
<gene>
    <name evidence="3" type="ORF">EIZ62_03085</name>
</gene>
<evidence type="ECO:0000313" key="3">
    <source>
        <dbReference type="EMBL" id="QGV77349.1"/>
    </source>
</evidence>
<reference evidence="3 4" key="1">
    <citation type="submission" date="2018-12" db="EMBL/GenBank/DDBJ databases">
        <title>Complete genome sequence of Streptomyces ficellus NRRL8067, the producer of ficellomycin, feldamycin and nojirimycin.</title>
        <authorList>
            <person name="Zhang H."/>
            <person name="Yue R."/>
            <person name="Liu Y."/>
            <person name="Li M."/>
            <person name="Mu H."/>
            <person name="Zhang J."/>
        </authorList>
    </citation>
    <scope>NUCLEOTIDE SEQUENCE [LARGE SCALE GENOMIC DNA]</scope>
    <source>
        <strain evidence="3 4">NRRL 8067</strain>
    </source>
</reference>
<dbReference type="KEGG" id="sfic:EIZ62_03085"/>
<feature type="domain" description="UspA" evidence="2">
    <location>
        <begin position="169"/>
        <end position="291"/>
    </location>
</feature>
<keyword evidence="4" id="KW-1185">Reference proteome</keyword>
<dbReference type="InterPro" id="IPR006016">
    <property type="entry name" value="UspA"/>
</dbReference>
<evidence type="ECO:0000313" key="4">
    <source>
        <dbReference type="Proteomes" id="UP000422572"/>
    </source>
</evidence>
<protein>
    <submittedName>
        <fullName evidence="3">Universal stress protein</fullName>
    </submittedName>
</protein>
<dbReference type="Gene3D" id="3.40.50.620">
    <property type="entry name" value="HUPs"/>
    <property type="match status" value="2"/>
</dbReference>
<dbReference type="OrthoDB" id="3865341at2"/>
<dbReference type="SUPFAM" id="SSF52402">
    <property type="entry name" value="Adenine nucleotide alpha hydrolases-like"/>
    <property type="match status" value="2"/>
</dbReference>
<dbReference type="Pfam" id="PF00582">
    <property type="entry name" value="Usp"/>
    <property type="match status" value="2"/>
</dbReference>
<feature type="domain" description="UspA" evidence="2">
    <location>
        <begin position="13"/>
        <end position="146"/>
    </location>
</feature>
<dbReference type="PANTHER" id="PTHR46268">
    <property type="entry name" value="STRESS RESPONSE PROTEIN NHAX"/>
    <property type="match status" value="1"/>
</dbReference>
<proteinExistence type="inferred from homology"/>
<sequence>MNTDTPGAPDLGTVVVGVDGSAPARRAALWAAAEADRRRRPLRIVYAADLDRLTLFASAVAIDQIHDAGRELLLDTAQAAQERFPDLTVVRELSRKDPVSALRMSAGPHDTLVVGNRGLGGFGTLMLGSVGLEVAARSRLPVVVVRGEPDAPDTGVVTAAVRGTHDRDWLGQAAQEAQLRKATLRVLSMWNPLAHAGSVATMLDGLDEMAREHVRRMEALAEPLRRAFPSLALTTEVASGTSAAGVLVEASRHTDVLVMGARRRSMGLGPSLGHVAHAVLHHAHCPVLIVPRRGANGEEEA</sequence>
<evidence type="ECO:0000259" key="2">
    <source>
        <dbReference type="Pfam" id="PF00582"/>
    </source>
</evidence>
<name>A0A6I6FFK4_9ACTN</name>